<sequence>MLPIERKKQILTWLQKVDFLRVTEISKRLNVSEMTVYRDVAALVKEGKVLKTSNGIAVAGATADFQGCVYCAKPIHTRLTVQLILTDDQIEQTCCMHCALLRYSKIEFKVAQLICQDFLTDTTINAKKATFLIDSTAQINCCRPEVLPFASQPQAQQFQYGFGGQLMLFDEALIELKQAMTGQACRH</sequence>
<keyword evidence="6" id="KW-1185">Reference proteome</keyword>
<accession>A0A1C7EDV1</accession>
<dbReference type="SUPFAM" id="SSF46785">
    <property type="entry name" value="Winged helix' DNA-binding domain"/>
    <property type="match status" value="1"/>
</dbReference>
<dbReference type="InterPro" id="IPR001810">
    <property type="entry name" value="F-box_dom"/>
</dbReference>
<feature type="domain" description="F-box" evidence="3">
    <location>
        <begin position="1"/>
        <end position="40"/>
    </location>
</feature>
<dbReference type="Gene3D" id="1.10.10.10">
    <property type="entry name" value="Winged helix-like DNA-binding domain superfamily/Winged helix DNA-binding domain"/>
    <property type="match status" value="1"/>
</dbReference>
<dbReference type="STRING" id="414778.BCM40_01280"/>
<evidence type="ECO:0000259" key="3">
    <source>
        <dbReference type="PROSITE" id="PS50181"/>
    </source>
</evidence>
<gene>
    <name evidence="5" type="ORF">BCM40_01280</name>
</gene>
<dbReference type="EMBL" id="CP016543">
    <property type="protein sequence ID" value="ANU22050.1"/>
    <property type="molecule type" value="Genomic_DNA"/>
</dbReference>
<dbReference type="InterPro" id="IPR001034">
    <property type="entry name" value="DeoR_HTH"/>
</dbReference>
<dbReference type="PANTHER" id="PTHR41247:SF1">
    <property type="entry name" value="HTH-TYPE TRANSCRIPTIONAL REPRESSOR YCNK"/>
    <property type="match status" value="1"/>
</dbReference>
<dbReference type="InterPro" id="IPR036388">
    <property type="entry name" value="WH-like_DNA-bd_sf"/>
</dbReference>
<dbReference type="SMART" id="SM00420">
    <property type="entry name" value="HTH_DEOR"/>
    <property type="match status" value="1"/>
</dbReference>
<evidence type="ECO:0000256" key="2">
    <source>
        <dbReference type="ARBA" id="ARBA00023163"/>
    </source>
</evidence>
<dbReference type="PROSITE" id="PS50181">
    <property type="entry name" value="FBOX"/>
    <property type="match status" value="1"/>
</dbReference>
<organism evidence="5 6">
    <name type="scientific">Planococcus donghaensis</name>
    <dbReference type="NCBI Taxonomy" id="414778"/>
    <lineage>
        <taxon>Bacteria</taxon>
        <taxon>Bacillati</taxon>
        <taxon>Bacillota</taxon>
        <taxon>Bacilli</taxon>
        <taxon>Bacillales</taxon>
        <taxon>Caryophanaceae</taxon>
        <taxon>Planococcus</taxon>
    </lineage>
</organism>
<evidence type="ECO:0000259" key="4">
    <source>
        <dbReference type="PROSITE" id="PS51000"/>
    </source>
</evidence>
<dbReference type="PROSITE" id="PS51000">
    <property type="entry name" value="HTH_DEOR_2"/>
    <property type="match status" value="1"/>
</dbReference>
<evidence type="ECO:0000313" key="5">
    <source>
        <dbReference type="EMBL" id="ANU22050.1"/>
    </source>
</evidence>
<dbReference type="Pfam" id="PF08220">
    <property type="entry name" value="HTH_DeoR"/>
    <property type="match status" value="1"/>
</dbReference>
<evidence type="ECO:0008006" key="7">
    <source>
        <dbReference type="Google" id="ProtNLM"/>
    </source>
</evidence>
<dbReference type="Proteomes" id="UP000092495">
    <property type="component" value="Chromosome"/>
</dbReference>
<name>A0A1C7EDV1_9BACL</name>
<evidence type="ECO:0000313" key="6">
    <source>
        <dbReference type="Proteomes" id="UP000092495"/>
    </source>
</evidence>
<keyword evidence="1" id="KW-0805">Transcription regulation</keyword>
<dbReference type="SUPFAM" id="SSF160387">
    <property type="entry name" value="NosL/MerB-like"/>
    <property type="match status" value="1"/>
</dbReference>
<dbReference type="KEGG" id="pdg:BCM40_01280"/>
<dbReference type="RefSeq" id="WP_065525181.1">
    <property type="nucleotide sequence ID" value="NZ_CP016543.2"/>
</dbReference>
<dbReference type="InterPro" id="IPR008719">
    <property type="entry name" value="N2O_reductase_NosL"/>
</dbReference>
<reference evidence="5" key="1">
    <citation type="submission" date="2016-10" db="EMBL/GenBank/DDBJ databases">
        <authorList>
            <person name="See-Too W.S."/>
        </authorList>
    </citation>
    <scope>NUCLEOTIDE SEQUENCE</scope>
    <source>
        <strain evidence="5">DSM 22276</strain>
    </source>
</reference>
<dbReference type="GO" id="GO:0003700">
    <property type="term" value="F:DNA-binding transcription factor activity"/>
    <property type="evidence" value="ECO:0007669"/>
    <property type="project" value="InterPro"/>
</dbReference>
<dbReference type="Pfam" id="PF05573">
    <property type="entry name" value="NosL"/>
    <property type="match status" value="1"/>
</dbReference>
<evidence type="ECO:0000256" key="1">
    <source>
        <dbReference type="ARBA" id="ARBA00023015"/>
    </source>
</evidence>
<proteinExistence type="predicted"/>
<keyword evidence="2" id="KW-0804">Transcription</keyword>
<feature type="domain" description="HTH deoR-type" evidence="4">
    <location>
        <begin position="3"/>
        <end position="58"/>
    </location>
</feature>
<dbReference type="OrthoDB" id="9797223at2"/>
<protein>
    <recommendedName>
        <fullName evidence="7">HTH deoR-type domain-containing protein</fullName>
    </recommendedName>
</protein>
<dbReference type="PANTHER" id="PTHR41247">
    <property type="entry name" value="HTH-TYPE TRANSCRIPTIONAL REPRESSOR YCNK"/>
    <property type="match status" value="1"/>
</dbReference>
<dbReference type="AlphaFoldDB" id="A0A1C7EDV1"/>
<dbReference type="InterPro" id="IPR036390">
    <property type="entry name" value="WH_DNA-bd_sf"/>
</dbReference>